<keyword evidence="4" id="KW-0274">FAD</keyword>
<dbReference type="GO" id="GO:0003995">
    <property type="term" value="F:acyl-CoA dehydrogenase activity"/>
    <property type="evidence" value="ECO:0007669"/>
    <property type="project" value="TreeGrafter"/>
</dbReference>
<protein>
    <submittedName>
        <fullName evidence="9">Unannotated protein</fullName>
    </submittedName>
</protein>
<dbReference type="PANTHER" id="PTHR43884:SF20">
    <property type="entry name" value="ACYL-COA DEHYDROGENASE FADE28"/>
    <property type="match status" value="1"/>
</dbReference>
<dbReference type="InterPro" id="IPR009075">
    <property type="entry name" value="AcylCo_DH/oxidase_C"/>
</dbReference>
<dbReference type="Pfam" id="PF02771">
    <property type="entry name" value="Acyl-CoA_dh_N"/>
    <property type="match status" value="1"/>
</dbReference>
<evidence type="ECO:0000256" key="5">
    <source>
        <dbReference type="ARBA" id="ARBA00023002"/>
    </source>
</evidence>
<dbReference type="SUPFAM" id="SSF56645">
    <property type="entry name" value="Acyl-CoA dehydrogenase NM domain-like"/>
    <property type="match status" value="1"/>
</dbReference>
<feature type="domain" description="Acyl-CoA dehydrogenase/oxidase C-terminal" evidence="6">
    <location>
        <begin position="217"/>
        <end position="339"/>
    </location>
</feature>
<dbReference type="Pfam" id="PF00441">
    <property type="entry name" value="Acyl-CoA_dh_1"/>
    <property type="match status" value="1"/>
</dbReference>
<reference evidence="9" key="1">
    <citation type="submission" date="2020-05" db="EMBL/GenBank/DDBJ databases">
        <authorList>
            <person name="Chiriac C."/>
            <person name="Salcher M."/>
            <person name="Ghai R."/>
            <person name="Kavagutti S V."/>
        </authorList>
    </citation>
    <scope>NUCLEOTIDE SEQUENCE</scope>
</reference>
<evidence type="ECO:0000313" key="8">
    <source>
        <dbReference type="EMBL" id="CAB4930514.1"/>
    </source>
</evidence>
<comment type="cofactor">
    <cofactor evidence="1">
        <name>FAD</name>
        <dbReference type="ChEBI" id="CHEBI:57692"/>
    </cofactor>
</comment>
<evidence type="ECO:0000313" key="9">
    <source>
        <dbReference type="EMBL" id="CAB5027962.1"/>
    </source>
</evidence>
<evidence type="ECO:0000259" key="6">
    <source>
        <dbReference type="Pfam" id="PF00441"/>
    </source>
</evidence>
<evidence type="ECO:0000256" key="1">
    <source>
        <dbReference type="ARBA" id="ARBA00001974"/>
    </source>
</evidence>
<evidence type="ECO:0000259" key="7">
    <source>
        <dbReference type="Pfam" id="PF02771"/>
    </source>
</evidence>
<accession>A0A6J7RGP3</accession>
<organism evidence="9">
    <name type="scientific">freshwater metagenome</name>
    <dbReference type="NCBI Taxonomy" id="449393"/>
    <lineage>
        <taxon>unclassified sequences</taxon>
        <taxon>metagenomes</taxon>
        <taxon>ecological metagenomes</taxon>
    </lineage>
</organism>
<dbReference type="AlphaFoldDB" id="A0A6J7RGP3"/>
<dbReference type="Gene3D" id="1.20.140.10">
    <property type="entry name" value="Butyryl-CoA Dehydrogenase, subunit A, domain 3"/>
    <property type="match status" value="1"/>
</dbReference>
<dbReference type="GO" id="GO:0050660">
    <property type="term" value="F:flavin adenine dinucleotide binding"/>
    <property type="evidence" value="ECO:0007669"/>
    <property type="project" value="InterPro"/>
</dbReference>
<dbReference type="InterPro" id="IPR037069">
    <property type="entry name" value="AcylCoA_DH/ox_N_sf"/>
</dbReference>
<dbReference type="InterPro" id="IPR013786">
    <property type="entry name" value="AcylCoA_DH/ox_N"/>
</dbReference>
<name>A0A6J7RGP3_9ZZZZ</name>
<sequence length="359" mass="38040">MRWTLSEEQVAYQAALRDWLAHVAPSSVVREWLDDGDATGFEQRLLAEGWTGVGIPEHLGGQGGGLLEAALTAEELARAAAPSARWLATALAVPALLGRPDLATGSLEGRPVVLLIPAERLPSRMRPLSLDAAGRVTGSVPRVLAAQGASTYVVVVERDGDRSLRLVAADADGVHLTPRRLLDRSRSVADVTLDSVPSEPLEGDVESVLAEISTLSAVLVSADSLGASERMLELAVDYSKQRHQFGVPIGSFQAVKHAAATILVGVEAARSVVYFAAASVQAQGHEYEMHAAAAKAQVTAEAARAADSALTMHGAIGYTWEHDLQLFYKRAKLDEHLYGDPATWNDVLATALALVPPTT</sequence>
<dbReference type="Gene3D" id="2.40.110.10">
    <property type="entry name" value="Butyryl-CoA Dehydrogenase, subunit A, domain 2"/>
    <property type="match status" value="1"/>
</dbReference>
<evidence type="ECO:0000256" key="3">
    <source>
        <dbReference type="ARBA" id="ARBA00022630"/>
    </source>
</evidence>
<evidence type="ECO:0000256" key="2">
    <source>
        <dbReference type="ARBA" id="ARBA00009347"/>
    </source>
</evidence>
<proteinExistence type="inferred from homology"/>
<dbReference type="Gene3D" id="1.10.540.10">
    <property type="entry name" value="Acyl-CoA dehydrogenase/oxidase, N-terminal domain"/>
    <property type="match status" value="1"/>
</dbReference>
<dbReference type="InterPro" id="IPR036250">
    <property type="entry name" value="AcylCo_DH-like_C"/>
</dbReference>
<dbReference type="EMBL" id="CAFBND010000010">
    <property type="protein sequence ID" value="CAB4930514.1"/>
    <property type="molecule type" value="Genomic_DNA"/>
</dbReference>
<comment type="similarity">
    <text evidence="2">Belongs to the acyl-CoA dehydrogenase family.</text>
</comment>
<keyword evidence="5" id="KW-0560">Oxidoreductase</keyword>
<dbReference type="InterPro" id="IPR046373">
    <property type="entry name" value="Acyl-CoA_Oxase/DH_mid-dom_sf"/>
</dbReference>
<keyword evidence="3" id="KW-0285">Flavoprotein</keyword>
<dbReference type="EMBL" id="CAFBPU010000011">
    <property type="protein sequence ID" value="CAB5027962.1"/>
    <property type="molecule type" value="Genomic_DNA"/>
</dbReference>
<gene>
    <name evidence="8" type="ORF">UFOPK3752_00396</name>
    <name evidence="9" type="ORF">UFOPK4150_00693</name>
</gene>
<evidence type="ECO:0000256" key="4">
    <source>
        <dbReference type="ARBA" id="ARBA00022827"/>
    </source>
</evidence>
<feature type="domain" description="Acyl-CoA dehydrogenase/oxidase N-terminal" evidence="7">
    <location>
        <begin position="6"/>
        <end position="94"/>
    </location>
</feature>
<dbReference type="PANTHER" id="PTHR43884">
    <property type="entry name" value="ACYL-COA DEHYDROGENASE"/>
    <property type="match status" value="1"/>
</dbReference>
<dbReference type="InterPro" id="IPR009100">
    <property type="entry name" value="AcylCoA_DH/oxidase_NM_dom_sf"/>
</dbReference>
<dbReference type="SUPFAM" id="SSF47203">
    <property type="entry name" value="Acyl-CoA dehydrogenase C-terminal domain-like"/>
    <property type="match status" value="1"/>
</dbReference>